<protein>
    <recommendedName>
        <fullName evidence="5">Malonyl-CoA decarboxylase, mitochondrial</fullName>
    </recommendedName>
</protein>
<dbReference type="InterPro" id="IPR038351">
    <property type="entry name" value="MCD_N_sf"/>
</dbReference>
<feature type="compositionally biased region" description="Polar residues" evidence="1">
    <location>
        <begin position="1"/>
        <end position="10"/>
    </location>
</feature>
<dbReference type="InterPro" id="IPR035372">
    <property type="entry name" value="MCD_N"/>
</dbReference>
<dbReference type="Gene3D" id="1.20.140.90">
    <property type="entry name" value="Malonyl-CoA decarboxylase, oligemerization domain"/>
    <property type="match status" value="1"/>
</dbReference>
<evidence type="ECO:0000256" key="1">
    <source>
        <dbReference type="SAM" id="MobiDB-lite"/>
    </source>
</evidence>
<dbReference type="GO" id="GO:0005759">
    <property type="term" value="C:mitochondrial matrix"/>
    <property type="evidence" value="ECO:0007669"/>
    <property type="project" value="TreeGrafter"/>
</dbReference>
<feature type="domain" description="Malonyl-CoA decarboxylase C-terminal" evidence="2">
    <location>
        <begin position="189"/>
        <end position="400"/>
    </location>
</feature>
<dbReference type="GO" id="GO:2001294">
    <property type="term" value="P:malonyl-CoA catabolic process"/>
    <property type="evidence" value="ECO:0007669"/>
    <property type="project" value="TreeGrafter"/>
</dbReference>
<accession>A0A4U5Q1D5</accession>
<dbReference type="GO" id="GO:0006633">
    <property type="term" value="P:fatty acid biosynthetic process"/>
    <property type="evidence" value="ECO:0007669"/>
    <property type="project" value="InterPro"/>
</dbReference>
<dbReference type="GO" id="GO:0050080">
    <property type="term" value="F:malonyl-CoA decarboxylase activity"/>
    <property type="evidence" value="ECO:0007669"/>
    <property type="project" value="InterPro"/>
</dbReference>
<comment type="caution">
    <text evidence="4">The sequence shown here is derived from an EMBL/GenBank/DDBJ whole genome shotgun (WGS) entry which is preliminary data.</text>
</comment>
<dbReference type="InterPro" id="IPR007956">
    <property type="entry name" value="Malonyl_CoA_deC_C"/>
</dbReference>
<evidence type="ECO:0008006" key="5">
    <source>
        <dbReference type="Google" id="ProtNLM"/>
    </source>
</evidence>
<dbReference type="FunFam" id="1.20.140.90:FF:000002">
    <property type="entry name" value="Malonyl-CoA decarboxylase family protein"/>
    <property type="match status" value="1"/>
</dbReference>
<dbReference type="PANTHER" id="PTHR28641:SF1">
    <property type="entry name" value="MALONYL-COA DECARBOXYLASE, MITOCHONDRIAL"/>
    <property type="match status" value="1"/>
</dbReference>
<gene>
    <name evidence="4" type="ORF">D5086_0000148730</name>
</gene>
<evidence type="ECO:0000313" key="4">
    <source>
        <dbReference type="EMBL" id="TKS03844.1"/>
    </source>
</evidence>
<sequence length="412" mass="45849">MMSNPPRNEGSSADSSIKSSAFGNHTDRNFDVVKDSMDLAISLNKTESLDAVLDDFSEGYFSLSNENRKKLLLVLAKEYDLNRNQVSELLKQYPGLELQSGNEGESSNVDDESALFSAFYWIEKNLRQALKPMYDVLFERLNNHTGGLKFLSILRADILSILEHENIVSLRALEYFLKEKLSTWLSPAALELHQITWDDSASLLEKIVAYEAVHPINNLLDLKRRLGIDHRCFGYLHASIPGEPLIFIEVVLLKNVAQTIQEVLWDDPSIPEPEATCALFYSISSTQPGLAGINLGKFLIKRVITLVKRDMPQVSLASQSVLAKGDNTEQPAGGSGSTFQENLLEPDEERMLMNSAPGTCAGKKGMEVMLNLLTSTNYEWTSSAELLSALKPPLMRLCARNDRSCVVSDTEV</sequence>
<dbReference type="GO" id="GO:0005782">
    <property type="term" value="C:peroxisomal matrix"/>
    <property type="evidence" value="ECO:0007669"/>
    <property type="project" value="TreeGrafter"/>
</dbReference>
<organism evidence="4">
    <name type="scientific">Populus alba</name>
    <name type="common">White poplar</name>
    <dbReference type="NCBI Taxonomy" id="43335"/>
    <lineage>
        <taxon>Eukaryota</taxon>
        <taxon>Viridiplantae</taxon>
        <taxon>Streptophyta</taxon>
        <taxon>Embryophyta</taxon>
        <taxon>Tracheophyta</taxon>
        <taxon>Spermatophyta</taxon>
        <taxon>Magnoliopsida</taxon>
        <taxon>eudicotyledons</taxon>
        <taxon>Gunneridae</taxon>
        <taxon>Pentapetalae</taxon>
        <taxon>rosids</taxon>
        <taxon>fabids</taxon>
        <taxon>Malpighiales</taxon>
        <taxon>Salicaceae</taxon>
        <taxon>Saliceae</taxon>
        <taxon>Populus</taxon>
    </lineage>
</organism>
<dbReference type="EMBL" id="RCHU01000496">
    <property type="protein sequence ID" value="TKS03844.1"/>
    <property type="molecule type" value="Genomic_DNA"/>
</dbReference>
<dbReference type="GO" id="GO:0006085">
    <property type="term" value="P:acetyl-CoA biosynthetic process"/>
    <property type="evidence" value="ECO:0007669"/>
    <property type="project" value="TreeGrafter"/>
</dbReference>
<evidence type="ECO:0000259" key="2">
    <source>
        <dbReference type="Pfam" id="PF05292"/>
    </source>
</evidence>
<reference evidence="4" key="1">
    <citation type="submission" date="2018-10" db="EMBL/GenBank/DDBJ databases">
        <title>Population genomic analysis revealed the cold adaptation of white poplar.</title>
        <authorList>
            <person name="Liu Y.-J."/>
        </authorList>
    </citation>
    <scope>NUCLEOTIDE SEQUENCE [LARGE SCALE GENOMIC DNA]</scope>
    <source>
        <strain evidence="4">PAL-ZL1</strain>
    </source>
</reference>
<dbReference type="STRING" id="43335.A0A4U5Q1D5"/>
<dbReference type="Pfam" id="PF05292">
    <property type="entry name" value="MCD"/>
    <property type="match status" value="1"/>
</dbReference>
<dbReference type="PANTHER" id="PTHR28641">
    <property type="match status" value="1"/>
</dbReference>
<dbReference type="Pfam" id="PF17408">
    <property type="entry name" value="MCD_N"/>
    <property type="match status" value="1"/>
</dbReference>
<feature type="domain" description="Malonyl-CoA decarboxylase N-terminal" evidence="3">
    <location>
        <begin position="123"/>
        <end position="184"/>
    </location>
</feature>
<dbReference type="InterPro" id="IPR042303">
    <property type="entry name" value="Malonyl_CoA_deC_C_sf"/>
</dbReference>
<dbReference type="Gene3D" id="3.40.630.150">
    <property type="entry name" value="Malonyl-CoA decarboxylase, catalytic domain"/>
    <property type="match status" value="1"/>
</dbReference>
<evidence type="ECO:0000259" key="3">
    <source>
        <dbReference type="Pfam" id="PF17408"/>
    </source>
</evidence>
<dbReference type="AlphaFoldDB" id="A0A4U5Q1D5"/>
<feature type="region of interest" description="Disordered" evidence="1">
    <location>
        <begin position="1"/>
        <end position="20"/>
    </location>
</feature>
<proteinExistence type="predicted"/>
<feature type="compositionally biased region" description="Low complexity" evidence="1">
    <location>
        <begin position="11"/>
        <end position="20"/>
    </location>
</feature>
<name>A0A4U5Q1D5_POPAL</name>
<dbReference type="InterPro" id="IPR038917">
    <property type="entry name" value="Malonyl_CoA_deC"/>
</dbReference>